<reference evidence="2 3" key="1">
    <citation type="submission" date="2024-05" db="EMBL/GenBank/DDBJ databases">
        <title>A draft genome resource for the thread blight pathogen Marasmius tenuissimus strain MS-2.</title>
        <authorList>
            <person name="Yulfo-Soto G.E."/>
            <person name="Baruah I.K."/>
            <person name="Amoako-Attah I."/>
            <person name="Bukari Y."/>
            <person name="Meinhardt L.W."/>
            <person name="Bailey B.A."/>
            <person name="Cohen S.P."/>
        </authorList>
    </citation>
    <scope>NUCLEOTIDE SEQUENCE [LARGE SCALE GENOMIC DNA]</scope>
    <source>
        <strain evidence="2 3">MS-2</strain>
    </source>
</reference>
<organism evidence="2 3">
    <name type="scientific">Marasmius tenuissimus</name>
    <dbReference type="NCBI Taxonomy" id="585030"/>
    <lineage>
        <taxon>Eukaryota</taxon>
        <taxon>Fungi</taxon>
        <taxon>Dikarya</taxon>
        <taxon>Basidiomycota</taxon>
        <taxon>Agaricomycotina</taxon>
        <taxon>Agaricomycetes</taxon>
        <taxon>Agaricomycetidae</taxon>
        <taxon>Agaricales</taxon>
        <taxon>Marasmiineae</taxon>
        <taxon>Marasmiaceae</taxon>
        <taxon>Marasmius</taxon>
    </lineage>
</organism>
<feature type="compositionally biased region" description="Low complexity" evidence="1">
    <location>
        <begin position="17"/>
        <end position="67"/>
    </location>
</feature>
<feature type="compositionally biased region" description="Polar residues" evidence="1">
    <location>
        <begin position="101"/>
        <end position="117"/>
    </location>
</feature>
<evidence type="ECO:0000313" key="2">
    <source>
        <dbReference type="EMBL" id="KAL0069358.1"/>
    </source>
</evidence>
<evidence type="ECO:0000256" key="1">
    <source>
        <dbReference type="SAM" id="MobiDB-lite"/>
    </source>
</evidence>
<proteinExistence type="predicted"/>
<feature type="region of interest" description="Disordered" evidence="1">
    <location>
        <begin position="1"/>
        <end position="234"/>
    </location>
</feature>
<dbReference type="Proteomes" id="UP001437256">
    <property type="component" value="Unassembled WGS sequence"/>
</dbReference>
<dbReference type="EMBL" id="JBBXMP010000013">
    <property type="protein sequence ID" value="KAL0069358.1"/>
    <property type="molecule type" value="Genomic_DNA"/>
</dbReference>
<feature type="compositionally biased region" description="Polar residues" evidence="1">
    <location>
        <begin position="124"/>
        <end position="142"/>
    </location>
</feature>
<sequence>MSALGNSRSTTKDSKRTSLSAIPSISSKLSTASSRRLSTPTTSSRATLNPKALPVSSPLSPTPSGVGTSNGGLPRPKATPSIASRRSVVRPASMYSPSKPPASTFNDNEQSTSTTTPARPRVTSMLSTPSRARVSSSANLPSSPLKLPTWVPQHSPSASTSQQSPGIGLVLPNGRNVTPKSSPQRSLSARVTPSAKGTPPARSMSEFTLPTAQIHSTPPSKQSTPKSRRAASGSVIPAHVRETEKPKLLFESPAMLGKLNGGNNSLGDIDLGMSSPENHFFSVTAPTGIPSVWGDDDMSLDMVTEDAGELGEADEDLLPLLTQISTLHSRKITSYKRLLERAQLSSSAQLHALQAEIHMLRQQLESHGQPQAGTTHLDIDVLCPNCSAHKKGYWGGMRSHPDGDQSGEDMDGTDELVNVLKGQGKGPNGKWMFDEKAVTRVVKKMGREARGRL</sequence>
<feature type="compositionally biased region" description="Polar residues" evidence="1">
    <location>
        <begin position="152"/>
        <end position="165"/>
    </location>
</feature>
<feature type="compositionally biased region" description="Polar residues" evidence="1">
    <location>
        <begin position="175"/>
        <end position="191"/>
    </location>
</feature>
<evidence type="ECO:0000313" key="3">
    <source>
        <dbReference type="Proteomes" id="UP001437256"/>
    </source>
</evidence>
<name>A0ABR3A6S4_9AGAR</name>
<accession>A0ABR3A6S4</accession>
<comment type="caution">
    <text evidence="2">The sequence shown here is derived from an EMBL/GenBank/DDBJ whole genome shotgun (WGS) entry which is preliminary data.</text>
</comment>
<feature type="compositionally biased region" description="Low complexity" evidence="1">
    <location>
        <begin position="216"/>
        <end position="225"/>
    </location>
</feature>
<keyword evidence="3" id="KW-1185">Reference proteome</keyword>
<feature type="compositionally biased region" description="Polar residues" evidence="1">
    <location>
        <begin position="205"/>
        <end position="215"/>
    </location>
</feature>
<gene>
    <name evidence="2" type="ORF">AAF712_003723</name>
</gene>
<protein>
    <submittedName>
        <fullName evidence="2">Uncharacterized protein</fullName>
    </submittedName>
</protein>